<comment type="caution">
    <text evidence="2">The sequence shown here is derived from an EMBL/GenBank/DDBJ whole genome shotgun (WGS) entry which is preliminary data.</text>
</comment>
<feature type="compositionally biased region" description="Acidic residues" evidence="1">
    <location>
        <begin position="1106"/>
        <end position="1116"/>
    </location>
</feature>
<accession>A0A9Q1BVE7</accession>
<dbReference type="Proteomes" id="UP001152320">
    <property type="component" value="Chromosome 11"/>
</dbReference>
<keyword evidence="3" id="KW-1185">Reference proteome</keyword>
<feature type="compositionally biased region" description="Polar residues" evidence="1">
    <location>
        <begin position="2075"/>
        <end position="2092"/>
    </location>
</feature>
<feature type="region of interest" description="Disordered" evidence="1">
    <location>
        <begin position="1860"/>
        <end position="1880"/>
    </location>
</feature>
<feature type="region of interest" description="Disordered" evidence="1">
    <location>
        <begin position="2367"/>
        <end position="2400"/>
    </location>
</feature>
<feature type="compositionally biased region" description="Basic residues" evidence="1">
    <location>
        <begin position="38"/>
        <end position="48"/>
    </location>
</feature>
<feature type="compositionally biased region" description="Polar residues" evidence="1">
    <location>
        <begin position="2722"/>
        <end position="2737"/>
    </location>
</feature>
<evidence type="ECO:0000313" key="2">
    <source>
        <dbReference type="EMBL" id="KAJ8033566.1"/>
    </source>
</evidence>
<feature type="compositionally biased region" description="Basic residues" evidence="1">
    <location>
        <begin position="1740"/>
        <end position="1751"/>
    </location>
</feature>
<feature type="region of interest" description="Disordered" evidence="1">
    <location>
        <begin position="2722"/>
        <end position="2814"/>
    </location>
</feature>
<feature type="region of interest" description="Disordered" evidence="1">
    <location>
        <begin position="2414"/>
        <end position="2454"/>
    </location>
</feature>
<feature type="region of interest" description="Disordered" evidence="1">
    <location>
        <begin position="1087"/>
        <end position="1160"/>
    </location>
</feature>
<feature type="region of interest" description="Disordered" evidence="1">
    <location>
        <begin position="2215"/>
        <end position="2341"/>
    </location>
</feature>
<feature type="compositionally biased region" description="Basic and acidic residues" evidence="1">
    <location>
        <begin position="2568"/>
        <end position="2577"/>
    </location>
</feature>
<feature type="region of interest" description="Disordered" evidence="1">
    <location>
        <begin position="1271"/>
        <end position="1291"/>
    </location>
</feature>
<feature type="compositionally biased region" description="Acidic residues" evidence="1">
    <location>
        <begin position="785"/>
        <end position="794"/>
    </location>
</feature>
<dbReference type="EMBL" id="JAIZAY010000011">
    <property type="protein sequence ID" value="KAJ8033566.1"/>
    <property type="molecule type" value="Genomic_DNA"/>
</dbReference>
<feature type="compositionally biased region" description="Polar residues" evidence="1">
    <location>
        <begin position="1772"/>
        <end position="1784"/>
    </location>
</feature>
<feature type="compositionally biased region" description="Polar residues" evidence="1">
    <location>
        <begin position="94"/>
        <end position="108"/>
    </location>
</feature>
<feature type="region of interest" description="Disordered" evidence="1">
    <location>
        <begin position="2641"/>
        <end position="2665"/>
    </location>
</feature>
<organism evidence="2 3">
    <name type="scientific">Holothuria leucospilota</name>
    <name type="common">Black long sea cucumber</name>
    <name type="synonym">Mertensiothuria leucospilota</name>
    <dbReference type="NCBI Taxonomy" id="206669"/>
    <lineage>
        <taxon>Eukaryota</taxon>
        <taxon>Metazoa</taxon>
        <taxon>Echinodermata</taxon>
        <taxon>Eleutherozoa</taxon>
        <taxon>Echinozoa</taxon>
        <taxon>Holothuroidea</taxon>
        <taxon>Aspidochirotacea</taxon>
        <taxon>Aspidochirotida</taxon>
        <taxon>Holothuriidae</taxon>
        <taxon>Holothuria</taxon>
    </lineage>
</organism>
<protein>
    <submittedName>
        <fullName evidence="2">Uncharacterized protein</fullName>
    </submittedName>
</protein>
<feature type="region of interest" description="Disordered" evidence="1">
    <location>
        <begin position="525"/>
        <end position="561"/>
    </location>
</feature>
<feature type="compositionally biased region" description="Low complexity" evidence="1">
    <location>
        <begin position="2786"/>
        <end position="2796"/>
    </location>
</feature>
<feature type="region of interest" description="Disordered" evidence="1">
    <location>
        <begin position="1529"/>
        <end position="1549"/>
    </location>
</feature>
<feature type="region of interest" description="Disordered" evidence="1">
    <location>
        <begin position="2568"/>
        <end position="2598"/>
    </location>
</feature>
<feature type="region of interest" description="Disordered" evidence="1">
    <location>
        <begin position="1"/>
        <end position="127"/>
    </location>
</feature>
<feature type="compositionally biased region" description="Basic residues" evidence="1">
    <location>
        <begin position="2771"/>
        <end position="2785"/>
    </location>
</feature>
<proteinExistence type="predicted"/>
<feature type="region of interest" description="Disordered" evidence="1">
    <location>
        <begin position="2679"/>
        <end position="2703"/>
    </location>
</feature>
<feature type="compositionally biased region" description="Polar residues" evidence="1">
    <location>
        <begin position="2585"/>
        <end position="2595"/>
    </location>
</feature>
<feature type="region of interest" description="Disordered" evidence="1">
    <location>
        <begin position="1189"/>
        <end position="1231"/>
    </location>
</feature>
<feature type="compositionally biased region" description="Polar residues" evidence="1">
    <location>
        <begin position="660"/>
        <end position="677"/>
    </location>
</feature>
<feature type="region of interest" description="Disordered" evidence="1">
    <location>
        <begin position="577"/>
        <end position="771"/>
    </location>
</feature>
<feature type="compositionally biased region" description="Polar residues" evidence="1">
    <location>
        <begin position="1949"/>
        <end position="1960"/>
    </location>
</feature>
<feature type="region of interest" description="Disordered" evidence="1">
    <location>
        <begin position="890"/>
        <end position="909"/>
    </location>
</feature>
<feature type="compositionally biased region" description="Polar residues" evidence="1">
    <location>
        <begin position="2414"/>
        <end position="2424"/>
    </location>
</feature>
<feature type="compositionally biased region" description="Basic residues" evidence="1">
    <location>
        <begin position="2309"/>
        <end position="2323"/>
    </location>
</feature>
<feature type="compositionally biased region" description="Polar residues" evidence="1">
    <location>
        <begin position="712"/>
        <end position="729"/>
    </location>
</feature>
<feature type="region of interest" description="Disordered" evidence="1">
    <location>
        <begin position="785"/>
        <end position="805"/>
    </location>
</feature>
<evidence type="ECO:0000256" key="1">
    <source>
        <dbReference type="SAM" id="MobiDB-lite"/>
    </source>
</evidence>
<feature type="compositionally biased region" description="Polar residues" evidence="1">
    <location>
        <begin position="1087"/>
        <end position="1101"/>
    </location>
</feature>
<feature type="region of interest" description="Disordered" evidence="1">
    <location>
        <begin position="2070"/>
        <end position="2100"/>
    </location>
</feature>
<feature type="compositionally biased region" description="Basic residues" evidence="1">
    <location>
        <begin position="1860"/>
        <end position="1873"/>
    </location>
</feature>
<feature type="compositionally biased region" description="Low complexity" evidence="1">
    <location>
        <begin position="1961"/>
        <end position="1972"/>
    </location>
</feature>
<gene>
    <name evidence="2" type="ORF">HOLleu_23855</name>
</gene>
<feature type="compositionally biased region" description="Polar residues" evidence="1">
    <location>
        <begin position="1696"/>
        <end position="1705"/>
    </location>
</feature>
<feature type="region of interest" description="Disordered" evidence="1">
    <location>
        <begin position="1797"/>
        <end position="1838"/>
    </location>
</feature>
<feature type="region of interest" description="Disordered" evidence="1">
    <location>
        <begin position="476"/>
        <end position="509"/>
    </location>
</feature>
<feature type="region of interest" description="Disordered" evidence="1">
    <location>
        <begin position="1946"/>
        <end position="1981"/>
    </location>
</feature>
<evidence type="ECO:0000313" key="3">
    <source>
        <dbReference type="Proteomes" id="UP001152320"/>
    </source>
</evidence>
<feature type="region of interest" description="Disordered" evidence="1">
    <location>
        <begin position="1740"/>
        <end position="1784"/>
    </location>
</feature>
<feature type="compositionally biased region" description="Polar residues" evidence="1">
    <location>
        <begin position="608"/>
        <end position="625"/>
    </location>
</feature>
<feature type="region of interest" description="Disordered" evidence="1">
    <location>
        <begin position="229"/>
        <end position="263"/>
    </location>
</feature>
<sequence>MLEASRDTTSVKASEDLETATAGDGVEDTSGEKEKMKGPKKQRKRYKKKVMESPWIEWKKTSEYKREKKEARSTSASKREDGGQKCLADKQVGGTHNPSTHLHTSLMKSTGDGPLTSDGPGLQVTPETPQTILETNIVGSVPQTTDEQRLIPTEAVKEEDLSNGKHPEKSKISSRMFLEGKRHISLLAHYGITPHRRITIRRAICAPSSEPQGSNADWKVPVTYKKTLGHKRKKSQQPFSLPCNGPSSSNASLPEKDRASPDLNASTVRQSFTEHNTKDQDPSLHATIKMTTLAEVPEADQVCTTPQIDVSNAPNMISVSESAQDHVPAPVTTIETSTEEETEADYVFTTPQTDAVNSDVKSVSKINLEEQNTMCQDPSPETTIEAPTEEIVSEARDICKPPQADAVEFTLKLTSVSENYLEEQNTIEQCSSPETTIETPIEVVSKVEVVCTPPQTDSVNITSYITSVCENYLEEQSTIDQDPSPETTETTTEEVSKAEDVCTPPQTDSVNITSYITSVSENYLEEQNTKDQDPSPETVETPTEEEATKAKDVCTPPQTDSVNITSYITTVSENYLEEQNTKDQDPSPETTETTTEEEVSKAEDVCTPPQTDSVNITSYITSVSENYLEEQNTKDQDPSPETIETPTEEEATKAKDVCTPPQTDSVNITSYITTVSENYLEEQNTKDQDPSPETTETTTEEEVSKAEDVCTPPQTDSVNITSYITSVSENYLEEQNTKDQDPSPETIETPTEEEVSKAEDVCTPPETDSVNITSYITTVSENYLEEQNTEDQDPSPEATIETPTKVSKLEDVCTPPQTDSVNITSYITSVSENYHQEEDTKGQFPSPETTSETLTAEIVSEADVCTPLPTDAVKFTSNITSVSENYLEKQNTKDQYPSAETTTETTTEEIVSETDDVYTLPQTDAVKFTSNIKFVSENFLEDQNTMVQHPSPEVAMETPNHISAFEKEDVCTSHTDSVSITSATTSVSENNMEEQSIKVQASSSYTTVGKLSVEDFRTEDVNTLLQPGAVNVTAIVTSVSEQITRDQNPCRDTTIKTPGMGISDAKDDCKTSHTVPLSNIISVNENYTEQNSVDQDPSTKPSIEAPTEELVPDTEDSCTKPQADADLISLKTSGSENNLKVHDIQDQDPSPDNTAEMPAVEVSETEGICLSTWTNAVNFTCVNVNNLEEHSTSEHNPSTESTTKTPNTIPDSKSKTGGQNSKVQAPSDDTTIETARIEVSRAEDVCTPSQTDAVNLTANLKSLSEIKLEEKNTMGRDPPPESPTRTPSHVEMSETGTVCMPQTYAVNITATIISDSEKNMEGQNTKVQAPSPDTTIETARIEVSKAEDVCTPLQTDAVNLTMDLKSLSEIKLKEQNIMGRGPSPESTITSSHIEMSETGNVCMPQTYAVNMATIISHSENKMEGQNTEVQAPSRDTTIETARIEVFKAEDVCTPPQTDAVNPTTNLESLSDINMEEQNTMEHENHEYVCKSTQTDPAIVISLSLISEGSTKSGQEEEYGTIPELPTATDTASGASHKTHPVNDPSDVTRVREQNTKQQNLCPETAIEDDTGHESIRKDIQSICTLPQTYTVNTSAEVSAISGNHMDSQNNETMKQSTSLGDHQEILSKELSVISADVQTFTQPLPEREGNTDLLKPPAVDENLENITPSFKGDEVLPISKTSPEIKEDDSSERIAISQTPSNSSQETKENMQPEVQDVIQGSTATSSDCGLNKKQLKWLARRQRQKAKKRAAKEADKARAQTGSMEAVEDSPASSGTTAPPQKAEMTTNFDVNMSHEETQPEAAEETTQPSNIPKAPTNVSAPRVLSSPSSAGTMTLNNATPLECDQTAISSEERKRLAKIGRRKRAKAKKRAAKEAEMDKAEIGDVENTHQTSLSSGTTACALPAGKTNHSDVTITQDGLQPQGGQATLPFSQVPEVPNVISEPKVQYPSSSDVNTNQMSTKTDTTSQDSDINGPVPDKSMVIRSTDNILDSETISRLATSEHDTNNEVVSIAKVEKDSSQLDDHTVANDTSVAKKRATREAEMAKAEIKGNEAIEGVPCTSGITAHVPPAEETTGSNVNATLNQTRPNNTEETDPLSDLPEISTNILESEVSTTDPECKDTDVKLATNVIHDPALLKPEVSATPLYSPVVTIDITEVRVPPSLPSSEVDVITPLEVDTITTQCVVNDSASQNKMVGGFTSDTEEVLHEITITSHSISVEPRSSSEPSNNISVGEANLENASGSSPPANTEPLTNAHSVTTGHGSFQPSDQVNVNATLPPKELPTSSASSPSRCDPDLTISIEEKKKLEKRGKGKKAKARKCGAKEEAEVGSAEMTDTEADEEMLVSLDETNAQPVEMTSNSIVNTINDDPELKDGKVRTPPLDNHGVSTDNSPEPGLLPLPLPLEVNSSLKTAKSNTMSQSKTIDDPASEKADGPVKVTKKYNPPHSSSSEMKITCSELTQSSLLCDRNTPDDLGNKGASLIGYDSVPDNQQTVTLDGSFQPDSQVTIPDTLHSNAIPQTGCDPDQTVSLEERRRLAKSARRKRAKARKHEAKEADITRAEMVEHKTIKETRPSSDTKAPVPTTASTSNSDSKTGLLETEVKSAEIPTPSAYEPKVSTNILVPGIATSVTSSVVSCDTKSTKTDISPKNEAINEPASVKPDVSAKATISADLSLPPRFEVNNSSESSQSTSLCDRSTPDVLGNKGASSVSYDFVPNNRQTVTLHDSSRPNKQATVPDTPHSKETSLTSDVPGSSGCGSNQTLSLDERRRLAKKGRKKRAKARKQAAQAAEKAAANNTRESTPSYNTMEATPSSSEEIILNFDDDTEFKIDWEAEMAKPFYNTTEIYPPRVPIPKWAEWDFSKVGIIM</sequence>
<feature type="compositionally biased region" description="Basic and acidic residues" evidence="1">
    <location>
        <begin position="2425"/>
        <end position="2436"/>
    </location>
</feature>
<feature type="compositionally biased region" description="Polar residues" evidence="1">
    <location>
        <begin position="2215"/>
        <end position="2233"/>
    </location>
</feature>
<name>A0A9Q1BVE7_HOLLE</name>
<feature type="compositionally biased region" description="Polar residues" evidence="1">
    <location>
        <begin position="2240"/>
        <end position="2277"/>
    </location>
</feature>
<feature type="compositionally biased region" description="Polar residues" evidence="1">
    <location>
        <begin position="1827"/>
        <end position="1838"/>
    </location>
</feature>
<feature type="compositionally biased region" description="Polar residues" evidence="1">
    <location>
        <begin position="2746"/>
        <end position="2765"/>
    </location>
</feature>
<feature type="compositionally biased region" description="Polar residues" evidence="1">
    <location>
        <begin position="2797"/>
        <end position="2814"/>
    </location>
</feature>
<reference evidence="2" key="1">
    <citation type="submission" date="2021-10" db="EMBL/GenBank/DDBJ databases">
        <title>Tropical sea cucumber genome reveals ecological adaptation and Cuvierian tubules defense mechanism.</title>
        <authorList>
            <person name="Chen T."/>
        </authorList>
    </citation>
    <scope>NUCLEOTIDE SEQUENCE</scope>
    <source>
        <strain evidence="2">Nanhai2018</strain>
        <tissue evidence="2">Muscle</tissue>
    </source>
</reference>
<feature type="compositionally biased region" description="Polar residues" evidence="1">
    <location>
        <begin position="476"/>
        <end position="485"/>
    </location>
</feature>
<feature type="compositionally biased region" description="Basic and acidic residues" evidence="1">
    <location>
        <begin position="57"/>
        <end position="83"/>
    </location>
</feature>
<feature type="region of interest" description="Disordered" evidence="1">
    <location>
        <begin position="1665"/>
        <end position="1713"/>
    </location>
</feature>
<feature type="compositionally biased region" description="Polar residues" evidence="1">
    <location>
        <begin position="1194"/>
        <end position="1231"/>
    </location>
</feature>